<dbReference type="EMBL" id="JAQGEF010000025">
    <property type="protein sequence ID" value="MDA3616250.1"/>
    <property type="molecule type" value="Genomic_DNA"/>
</dbReference>
<protein>
    <recommendedName>
        <fullName evidence="5">DUF4129 domain-containing protein</fullName>
    </recommendedName>
</protein>
<reference evidence="3 4" key="1">
    <citation type="submission" date="2022-12" db="EMBL/GenBank/DDBJ databases">
        <title>Chitinophagaceae gen. sp. nov., a new member of the family Chitinophagaceae, isolated from soil in a chemical factory.</title>
        <authorList>
            <person name="Ke Z."/>
        </authorList>
    </citation>
    <scope>NUCLEOTIDE SEQUENCE [LARGE SCALE GENOMIC DNA]</scope>
    <source>
        <strain evidence="3 4">LY-5</strain>
    </source>
</reference>
<keyword evidence="1" id="KW-0472">Membrane</keyword>
<evidence type="ECO:0000256" key="1">
    <source>
        <dbReference type="SAM" id="Phobius"/>
    </source>
</evidence>
<keyword evidence="4" id="KW-1185">Reference proteome</keyword>
<evidence type="ECO:0000313" key="4">
    <source>
        <dbReference type="Proteomes" id="UP001210231"/>
    </source>
</evidence>
<name>A0ABT4UPX9_9BACT</name>
<keyword evidence="1" id="KW-1133">Transmembrane helix</keyword>
<feature type="chain" id="PRO_5046940872" description="DUF4129 domain-containing protein" evidence="2">
    <location>
        <begin position="24"/>
        <end position="256"/>
    </location>
</feature>
<evidence type="ECO:0000256" key="2">
    <source>
        <dbReference type="SAM" id="SignalP"/>
    </source>
</evidence>
<keyword evidence="2" id="KW-0732">Signal</keyword>
<dbReference type="Proteomes" id="UP001210231">
    <property type="component" value="Unassembled WGS sequence"/>
</dbReference>
<accession>A0ABT4UPX9</accession>
<evidence type="ECO:0000313" key="3">
    <source>
        <dbReference type="EMBL" id="MDA3616250.1"/>
    </source>
</evidence>
<organism evidence="3 4">
    <name type="scientific">Polluticaenibacter yanchengensis</name>
    <dbReference type="NCBI Taxonomy" id="3014562"/>
    <lineage>
        <taxon>Bacteria</taxon>
        <taxon>Pseudomonadati</taxon>
        <taxon>Bacteroidota</taxon>
        <taxon>Chitinophagia</taxon>
        <taxon>Chitinophagales</taxon>
        <taxon>Chitinophagaceae</taxon>
        <taxon>Polluticaenibacter</taxon>
    </lineage>
</organism>
<dbReference type="RefSeq" id="WP_407032580.1">
    <property type="nucleotide sequence ID" value="NZ_JAQGEF010000025.1"/>
</dbReference>
<gene>
    <name evidence="3" type="ORF">O3P16_15645</name>
</gene>
<feature type="transmembrane region" description="Helical" evidence="1">
    <location>
        <begin position="108"/>
        <end position="130"/>
    </location>
</feature>
<comment type="caution">
    <text evidence="3">The sequence shown here is derived from an EMBL/GenBank/DDBJ whole genome shotgun (WGS) entry which is preliminary data.</text>
</comment>
<evidence type="ECO:0008006" key="5">
    <source>
        <dbReference type="Google" id="ProtNLM"/>
    </source>
</evidence>
<keyword evidence="1" id="KW-0812">Transmembrane</keyword>
<sequence length="256" mass="30021">MKRFPLRFVFFLSVLFTLNTSFAQEDSSDYPYEEEALWVGDVNTAFYETVKDTIGNLKKQDAYKYMSNAERIYKQMKEGTKAEEEQLDDAADKMDVAIDWGNVGWFKYILWALLMGLVVGILWNISFGHLGVFKRNKSIKTAGDIDVVYDDKNVDGYRKMINEARENGKNRLAVRYYFLYVLSLLNENGLIKLSKEKTNRQYLAELGEKELKPELKKLINIYDYVWFGEFEFDEPKFNAFFDSFDLFINKLKNNGL</sequence>
<feature type="signal peptide" evidence="2">
    <location>
        <begin position="1"/>
        <end position="23"/>
    </location>
</feature>
<proteinExistence type="predicted"/>